<gene>
    <name evidence="3" type="ORF">C1645_775844</name>
</gene>
<reference evidence="3 4" key="1">
    <citation type="submission" date="2018-06" db="EMBL/GenBank/DDBJ databases">
        <title>Comparative genomics reveals the genomic features of Rhizophagus irregularis, R. cerebriforme, R. diaphanum and Gigaspora rosea, and their symbiotic lifestyle signature.</title>
        <authorList>
            <person name="Morin E."/>
            <person name="San Clemente H."/>
            <person name="Chen E.C.H."/>
            <person name="De La Providencia I."/>
            <person name="Hainaut M."/>
            <person name="Kuo A."/>
            <person name="Kohler A."/>
            <person name="Murat C."/>
            <person name="Tang N."/>
            <person name="Roy S."/>
            <person name="Loubradou J."/>
            <person name="Henrissat B."/>
            <person name="Grigoriev I.V."/>
            <person name="Corradi N."/>
            <person name="Roux C."/>
            <person name="Martin F.M."/>
        </authorList>
    </citation>
    <scope>NUCLEOTIDE SEQUENCE [LARGE SCALE GENOMIC DNA]</scope>
    <source>
        <strain evidence="3 4">DAOM 227022</strain>
    </source>
</reference>
<dbReference type="EMBL" id="QKYT01000279">
    <property type="protein sequence ID" value="RIA88095.1"/>
    <property type="molecule type" value="Genomic_DNA"/>
</dbReference>
<feature type="transmembrane region" description="Helical" evidence="1">
    <location>
        <begin position="115"/>
        <end position="142"/>
    </location>
</feature>
<dbReference type="Pfam" id="PF25044">
    <property type="entry name" value="DUF7789"/>
    <property type="match status" value="1"/>
</dbReference>
<dbReference type="InterPro" id="IPR056691">
    <property type="entry name" value="DUF7789"/>
</dbReference>
<sequence>MTMITLSLYIKIIHILNINTIEVISIIIINICLIVFAGVQIYQSDKWIKRVNMQIDSDNIEPHLNRQVITWEAVQIVLLIGFAAASIVFGYKLYKQFGWNIYKKIGANIQMQRMYRTYLVFLLLLKLDLLLLMGFQILNLVFLFSDDTDQTQTIIVQSIMVASVIPMVGLALWGVRRENKVAMIIFAIASGITIGNFLYILAKFIINRDENLLTLLDILGILITIMSMVIAYLAIRNFDCGLKDHFEKRDHDDAVNLEACGQGSQGQRKRFSIDD</sequence>
<dbReference type="OrthoDB" id="2448307at2759"/>
<feature type="transmembrane region" description="Helical" evidence="1">
    <location>
        <begin position="182"/>
        <end position="206"/>
    </location>
</feature>
<dbReference type="PANTHER" id="PTHR34391:SF1">
    <property type="entry name" value="UPF0658 GOLGI APPARATUS MEMBRANE PROTEIN C1952.10C-RELATED"/>
    <property type="match status" value="1"/>
</dbReference>
<comment type="caution">
    <text evidence="3">The sequence shown here is derived from an EMBL/GenBank/DDBJ whole genome shotgun (WGS) entry which is preliminary data.</text>
</comment>
<feature type="domain" description="DUF7789" evidence="2">
    <location>
        <begin position="106"/>
        <end position="231"/>
    </location>
</feature>
<feature type="transmembrane region" description="Helical" evidence="1">
    <location>
        <begin position="21"/>
        <end position="42"/>
    </location>
</feature>
<evidence type="ECO:0000313" key="4">
    <source>
        <dbReference type="Proteomes" id="UP000265703"/>
    </source>
</evidence>
<dbReference type="Proteomes" id="UP000265703">
    <property type="component" value="Unassembled WGS sequence"/>
</dbReference>
<evidence type="ECO:0000259" key="2">
    <source>
        <dbReference type="Pfam" id="PF25044"/>
    </source>
</evidence>
<feature type="transmembrane region" description="Helical" evidence="1">
    <location>
        <begin position="154"/>
        <end position="175"/>
    </location>
</feature>
<keyword evidence="1" id="KW-1133">Transmembrane helix</keyword>
<evidence type="ECO:0000256" key="1">
    <source>
        <dbReference type="SAM" id="Phobius"/>
    </source>
</evidence>
<accession>A0A397SVQ9</accession>
<keyword evidence="4" id="KW-1185">Reference proteome</keyword>
<dbReference type="PANTHER" id="PTHR34391">
    <property type="entry name" value="UPF0658 GOLGI APPARATUS MEMBRANE PROTEIN C1952.10C-RELATED"/>
    <property type="match status" value="1"/>
</dbReference>
<evidence type="ECO:0000313" key="3">
    <source>
        <dbReference type="EMBL" id="RIA88095.1"/>
    </source>
</evidence>
<feature type="transmembrane region" description="Helical" evidence="1">
    <location>
        <begin position="212"/>
        <end position="235"/>
    </location>
</feature>
<dbReference type="InterPro" id="IPR040410">
    <property type="entry name" value="UPF0658_Golgi"/>
</dbReference>
<protein>
    <recommendedName>
        <fullName evidence="2">DUF7789 domain-containing protein</fullName>
    </recommendedName>
</protein>
<keyword evidence="1" id="KW-0812">Transmembrane</keyword>
<dbReference type="AlphaFoldDB" id="A0A397SVQ9"/>
<name>A0A397SVQ9_9GLOM</name>
<organism evidence="3 4">
    <name type="scientific">Glomus cerebriforme</name>
    <dbReference type="NCBI Taxonomy" id="658196"/>
    <lineage>
        <taxon>Eukaryota</taxon>
        <taxon>Fungi</taxon>
        <taxon>Fungi incertae sedis</taxon>
        <taxon>Mucoromycota</taxon>
        <taxon>Glomeromycotina</taxon>
        <taxon>Glomeromycetes</taxon>
        <taxon>Glomerales</taxon>
        <taxon>Glomeraceae</taxon>
        <taxon>Glomus</taxon>
    </lineage>
</organism>
<dbReference type="GO" id="GO:0005794">
    <property type="term" value="C:Golgi apparatus"/>
    <property type="evidence" value="ECO:0007669"/>
    <property type="project" value="TreeGrafter"/>
</dbReference>
<feature type="transmembrane region" description="Helical" evidence="1">
    <location>
        <begin position="73"/>
        <end position="94"/>
    </location>
</feature>
<keyword evidence="1" id="KW-0472">Membrane</keyword>
<proteinExistence type="predicted"/>